<dbReference type="Pfam" id="PF00058">
    <property type="entry name" value="Ldl_recept_b"/>
    <property type="match status" value="1"/>
</dbReference>
<dbReference type="PANTHER" id="PTHR46513:SF13">
    <property type="entry name" value="EGF-LIKE DOMAIN-CONTAINING PROTEIN"/>
    <property type="match status" value="1"/>
</dbReference>
<dbReference type="InterPro" id="IPR011042">
    <property type="entry name" value="6-blade_b-propeller_TolB-like"/>
</dbReference>
<feature type="chain" id="PRO_5040791759" evidence="2">
    <location>
        <begin position="26"/>
        <end position="200"/>
    </location>
</feature>
<sequence length="200" mass="22611">MKPAVMTKRCLLTAIVLYLLSVIEGSNLNCSEPCLIYSATTEINAIELSTSRKVTLATNLQRAVALDVHVSEKTIYWSDITEKVIKRMNLSSGIVEDIITDGLGSVEGLAVEWESQLIYWSDYTYSSIEVASLDGSQRKLLFTEKVGRPRGIALYPKKGLMFWTDWDQHPKLNEQVWLVLIELSWYISVALLSSGQWRFS</sequence>
<evidence type="ECO:0000313" key="3">
    <source>
        <dbReference type="EMBL" id="KAJ7360378.1"/>
    </source>
</evidence>
<comment type="caution">
    <text evidence="3">The sequence shown here is derived from an EMBL/GenBank/DDBJ whole genome shotgun (WGS) entry which is preliminary data.</text>
</comment>
<dbReference type="SMART" id="SM00135">
    <property type="entry name" value="LY"/>
    <property type="match status" value="3"/>
</dbReference>
<feature type="repeat" description="LDL-receptor class B" evidence="1">
    <location>
        <begin position="116"/>
        <end position="158"/>
    </location>
</feature>
<name>A0A9W9YNU0_9CNID</name>
<dbReference type="InterPro" id="IPR050778">
    <property type="entry name" value="Cueball_EGF_LRP_Nidogen"/>
</dbReference>
<proteinExistence type="predicted"/>
<evidence type="ECO:0000256" key="2">
    <source>
        <dbReference type="SAM" id="SignalP"/>
    </source>
</evidence>
<protein>
    <submittedName>
        <fullName evidence="3">Low-density lipoprotein receptor- protein 4</fullName>
    </submittedName>
</protein>
<feature type="repeat" description="LDL-receptor class B" evidence="1">
    <location>
        <begin position="73"/>
        <end position="115"/>
    </location>
</feature>
<gene>
    <name evidence="3" type="primary">LRP4_5</name>
    <name evidence="3" type="ORF">OS493_017010</name>
</gene>
<dbReference type="SUPFAM" id="SSF63825">
    <property type="entry name" value="YWTD domain"/>
    <property type="match status" value="1"/>
</dbReference>
<dbReference type="OrthoDB" id="10066840at2759"/>
<keyword evidence="4" id="KW-1185">Reference proteome</keyword>
<dbReference type="AlphaFoldDB" id="A0A9W9YNU0"/>
<dbReference type="InterPro" id="IPR000033">
    <property type="entry name" value="LDLR_classB_rpt"/>
</dbReference>
<dbReference type="PANTHER" id="PTHR46513">
    <property type="entry name" value="VITELLOGENIN RECEPTOR-LIKE PROTEIN-RELATED-RELATED"/>
    <property type="match status" value="1"/>
</dbReference>
<evidence type="ECO:0000313" key="4">
    <source>
        <dbReference type="Proteomes" id="UP001163046"/>
    </source>
</evidence>
<keyword evidence="3" id="KW-0449">Lipoprotein</keyword>
<organism evidence="3 4">
    <name type="scientific">Desmophyllum pertusum</name>
    <dbReference type="NCBI Taxonomy" id="174260"/>
    <lineage>
        <taxon>Eukaryota</taxon>
        <taxon>Metazoa</taxon>
        <taxon>Cnidaria</taxon>
        <taxon>Anthozoa</taxon>
        <taxon>Hexacorallia</taxon>
        <taxon>Scleractinia</taxon>
        <taxon>Caryophylliina</taxon>
        <taxon>Caryophylliidae</taxon>
        <taxon>Desmophyllum</taxon>
    </lineage>
</organism>
<keyword evidence="3" id="KW-0675">Receptor</keyword>
<dbReference type="PROSITE" id="PS51120">
    <property type="entry name" value="LDLRB"/>
    <property type="match status" value="2"/>
</dbReference>
<evidence type="ECO:0000256" key="1">
    <source>
        <dbReference type="PROSITE-ProRule" id="PRU00461"/>
    </source>
</evidence>
<feature type="signal peptide" evidence="2">
    <location>
        <begin position="1"/>
        <end position="25"/>
    </location>
</feature>
<accession>A0A9W9YNU0</accession>
<keyword evidence="2" id="KW-0732">Signal</keyword>
<dbReference type="EMBL" id="MU827310">
    <property type="protein sequence ID" value="KAJ7360378.1"/>
    <property type="molecule type" value="Genomic_DNA"/>
</dbReference>
<dbReference type="Gene3D" id="2.120.10.30">
    <property type="entry name" value="TolB, C-terminal domain"/>
    <property type="match status" value="1"/>
</dbReference>
<dbReference type="Proteomes" id="UP001163046">
    <property type="component" value="Unassembled WGS sequence"/>
</dbReference>
<reference evidence="3" key="1">
    <citation type="submission" date="2023-01" db="EMBL/GenBank/DDBJ databases">
        <title>Genome assembly of the deep-sea coral Lophelia pertusa.</title>
        <authorList>
            <person name="Herrera S."/>
            <person name="Cordes E."/>
        </authorList>
    </citation>
    <scope>NUCLEOTIDE SEQUENCE</scope>
    <source>
        <strain evidence="3">USNM1676648</strain>
        <tissue evidence="3">Polyp</tissue>
    </source>
</reference>